<dbReference type="InterPro" id="IPR043030">
    <property type="entry name" value="BGBP_N_sf"/>
</dbReference>
<evidence type="ECO:0000313" key="3">
    <source>
        <dbReference type="EMBL" id="KAJ8871673.1"/>
    </source>
</evidence>
<dbReference type="PROSITE" id="PS51969">
    <property type="entry name" value="CBM39"/>
    <property type="match status" value="1"/>
</dbReference>
<feature type="region of interest" description="Disordered" evidence="1">
    <location>
        <begin position="148"/>
        <end position="168"/>
    </location>
</feature>
<protein>
    <recommendedName>
        <fullName evidence="2">CBM39 domain-containing protein</fullName>
    </recommendedName>
</protein>
<organism evidence="3 4">
    <name type="scientific">Dryococelus australis</name>
    <dbReference type="NCBI Taxonomy" id="614101"/>
    <lineage>
        <taxon>Eukaryota</taxon>
        <taxon>Metazoa</taxon>
        <taxon>Ecdysozoa</taxon>
        <taxon>Arthropoda</taxon>
        <taxon>Hexapoda</taxon>
        <taxon>Insecta</taxon>
        <taxon>Pterygota</taxon>
        <taxon>Neoptera</taxon>
        <taxon>Polyneoptera</taxon>
        <taxon>Phasmatodea</taxon>
        <taxon>Verophasmatodea</taxon>
        <taxon>Anareolatae</taxon>
        <taxon>Phasmatidae</taxon>
        <taxon>Eurycanthinae</taxon>
        <taxon>Dryococelus</taxon>
    </lineage>
</organism>
<sequence length="266" mass="29724">MNIEVQQLVVAYSKLLQHTAELLQHTAECRIVASLSSQRLVTYSPAGSPAIIHSEGLEIFAFHGSVNKPLKGLEAGDMSRDILIPSRGRWVFEEPQIQLLEGDVIYFWLYVQRNGLGYRKDASYWIVNALAYYELKKFEKAENALQRLPEPPSLHSPPGQVETANHTAPPSTAQAIIESLMKNNCTSESTNSVLNRDPLLYLLEGYVSMLLLLFIRSVVSDLEPCLYGRSCPPPLLGTTCQALVRCFCDSTHPSHSPSSFFSFHTR</sequence>
<dbReference type="Proteomes" id="UP001159363">
    <property type="component" value="Chromosome 11"/>
</dbReference>
<dbReference type="EMBL" id="JARBHB010000012">
    <property type="protein sequence ID" value="KAJ8871673.1"/>
    <property type="molecule type" value="Genomic_DNA"/>
</dbReference>
<reference evidence="3 4" key="1">
    <citation type="submission" date="2023-02" db="EMBL/GenBank/DDBJ databases">
        <title>LHISI_Scaffold_Assembly.</title>
        <authorList>
            <person name="Stuart O.P."/>
            <person name="Cleave R."/>
            <person name="Magrath M.J.L."/>
            <person name="Mikheyev A.S."/>
        </authorList>
    </citation>
    <scope>NUCLEOTIDE SEQUENCE [LARGE SCALE GENOMIC DNA]</scope>
    <source>
        <strain evidence="3">Daus_M_001</strain>
        <tissue evidence="3">Leg muscle</tissue>
    </source>
</reference>
<dbReference type="Pfam" id="PF15886">
    <property type="entry name" value="CBM39"/>
    <property type="match status" value="1"/>
</dbReference>
<feature type="domain" description="CBM39" evidence="2">
    <location>
        <begin position="33"/>
        <end position="132"/>
    </location>
</feature>
<evidence type="ECO:0000256" key="1">
    <source>
        <dbReference type="SAM" id="MobiDB-lite"/>
    </source>
</evidence>
<dbReference type="InterPro" id="IPR031756">
    <property type="entry name" value="BGBP_N"/>
</dbReference>
<dbReference type="Gene3D" id="2.60.40.2140">
    <property type="entry name" value="Beta-1,3-glucan-recognition protein, N-terminal domain"/>
    <property type="match status" value="1"/>
</dbReference>
<keyword evidence="4" id="KW-1185">Reference proteome</keyword>
<evidence type="ECO:0000313" key="4">
    <source>
        <dbReference type="Proteomes" id="UP001159363"/>
    </source>
</evidence>
<accession>A0ABQ9GI40</accession>
<comment type="caution">
    <text evidence="3">The sequence shown here is derived from an EMBL/GenBank/DDBJ whole genome shotgun (WGS) entry which is preliminary data.</text>
</comment>
<evidence type="ECO:0000259" key="2">
    <source>
        <dbReference type="PROSITE" id="PS51969"/>
    </source>
</evidence>
<gene>
    <name evidence="3" type="ORF">PR048_028000</name>
</gene>
<proteinExistence type="predicted"/>
<name>A0ABQ9GI40_9NEOP</name>